<feature type="region of interest" description="Disordered" evidence="5">
    <location>
        <begin position="1"/>
        <end position="27"/>
    </location>
</feature>
<feature type="domain" description="Core Histone H2A/H2B/H3" evidence="6">
    <location>
        <begin position="30"/>
        <end position="122"/>
    </location>
</feature>
<dbReference type="OrthoDB" id="842664at2759"/>
<sequence length="126" mass="14467">MARISKSSSGFRRNVPGDPIPKNKKRRYKPGSLAIREIRKFQKSTDLLVAKLPFARVVREITQQYVDVTNDVVFRWQSMALLALQEASEAYLVGLFEDTNLLALHAKRVTIMIKDIQLARRIRGKI</sequence>
<name>A0A061ANA8_CYBFA</name>
<feature type="compositionally biased region" description="Polar residues" evidence="5">
    <location>
        <begin position="1"/>
        <end position="11"/>
    </location>
</feature>
<dbReference type="PRINTS" id="PR00622">
    <property type="entry name" value="HISTONEH3"/>
</dbReference>
<dbReference type="Pfam" id="PF00125">
    <property type="entry name" value="Histone"/>
    <property type="match status" value="1"/>
</dbReference>
<evidence type="ECO:0000256" key="2">
    <source>
        <dbReference type="ARBA" id="ARBA00010343"/>
    </source>
</evidence>
<keyword evidence="9" id="KW-1185">Reference proteome</keyword>
<dbReference type="VEuPathDB" id="FungiDB:BON22_3450"/>
<organism evidence="7">
    <name type="scientific">Cyberlindnera fabianii</name>
    <name type="common">Yeast</name>
    <name type="synonym">Hansenula fabianii</name>
    <dbReference type="NCBI Taxonomy" id="36022"/>
    <lineage>
        <taxon>Eukaryota</taxon>
        <taxon>Fungi</taxon>
        <taxon>Dikarya</taxon>
        <taxon>Ascomycota</taxon>
        <taxon>Saccharomycotina</taxon>
        <taxon>Saccharomycetes</taxon>
        <taxon>Phaffomycetales</taxon>
        <taxon>Phaffomycetaceae</taxon>
        <taxon>Cyberlindnera</taxon>
    </lineage>
</organism>
<protein>
    <submittedName>
        <fullName evidence="7">CYFA0S02e10220g1_1</fullName>
    </submittedName>
    <submittedName>
        <fullName evidence="8">Histone H3-like centromeric protein hH3v</fullName>
    </submittedName>
</protein>
<dbReference type="GO" id="GO:0046982">
    <property type="term" value="F:protein heterodimerization activity"/>
    <property type="evidence" value="ECO:0007669"/>
    <property type="project" value="InterPro"/>
</dbReference>
<dbReference type="PANTHER" id="PTHR45810">
    <property type="entry name" value="HISTONE H3.2"/>
    <property type="match status" value="1"/>
</dbReference>
<keyword evidence="4" id="KW-0238">DNA-binding</keyword>
<evidence type="ECO:0000256" key="5">
    <source>
        <dbReference type="SAM" id="MobiDB-lite"/>
    </source>
</evidence>
<dbReference type="FunFam" id="1.10.20.10:FF:000088">
    <property type="entry name" value="Histone H3-like centromeric protein CSE4"/>
    <property type="match status" value="1"/>
</dbReference>
<evidence type="ECO:0000256" key="3">
    <source>
        <dbReference type="ARBA" id="ARBA00022454"/>
    </source>
</evidence>
<reference evidence="9" key="2">
    <citation type="journal article" date="2017" name="Genome Announc.">
        <title>Genome sequences of Cyberlindnera fabianii 65, Pichia kudriavzevii 129, and Saccharomyces cerevisiae 131 isolated from fermented masau fruits in Zimbabwe.</title>
        <authorList>
            <person name="van Rijswijck I.M.H."/>
            <person name="Derks M.F.L."/>
            <person name="Abee T."/>
            <person name="de Ridder D."/>
            <person name="Smid E.J."/>
        </authorList>
    </citation>
    <scope>NUCLEOTIDE SEQUENCE [LARGE SCALE GENOMIC DNA]</scope>
    <source>
        <strain evidence="9">65</strain>
    </source>
</reference>
<dbReference type="InterPro" id="IPR007125">
    <property type="entry name" value="H2A/H2B/H3"/>
</dbReference>
<evidence type="ECO:0000313" key="9">
    <source>
        <dbReference type="Proteomes" id="UP000189513"/>
    </source>
</evidence>
<gene>
    <name evidence="8" type="ORF">BON22_3450</name>
    <name evidence="7" type="ORF">CYFA0S_02e10220g</name>
</gene>
<accession>A0A061ANA8</accession>
<dbReference type="GO" id="GO:0030527">
    <property type="term" value="F:structural constituent of chromatin"/>
    <property type="evidence" value="ECO:0007669"/>
    <property type="project" value="InterPro"/>
</dbReference>
<comment type="subcellular location">
    <subcellularLocation>
        <location evidence="1">Chromosome</location>
    </subcellularLocation>
</comment>
<evidence type="ECO:0000259" key="6">
    <source>
        <dbReference type="Pfam" id="PF00125"/>
    </source>
</evidence>
<dbReference type="InterPro" id="IPR009072">
    <property type="entry name" value="Histone-fold"/>
</dbReference>
<dbReference type="EMBL" id="LK052887">
    <property type="protein sequence ID" value="CDR38993.1"/>
    <property type="molecule type" value="Genomic_DNA"/>
</dbReference>
<dbReference type="AlphaFoldDB" id="A0A061ANA8"/>
<dbReference type="CDD" id="cd22911">
    <property type="entry name" value="HFD_H3"/>
    <property type="match status" value="1"/>
</dbReference>
<reference evidence="7" key="1">
    <citation type="journal article" date="2014" name="Genome Announc.">
        <title>Genome sequence of the yeast Cyberlindnera fabianii (Hansenula fabianii).</title>
        <authorList>
            <person name="Freel K.C."/>
            <person name="Sarilar V."/>
            <person name="Neuveglise C."/>
            <person name="Devillers H."/>
            <person name="Friedrich A."/>
            <person name="Schacherer J."/>
        </authorList>
    </citation>
    <scope>NUCLEOTIDE SEQUENCE</scope>
    <source>
        <strain evidence="7">YJS4271</strain>
    </source>
</reference>
<dbReference type="GO" id="GO:0000786">
    <property type="term" value="C:nucleosome"/>
    <property type="evidence" value="ECO:0007669"/>
    <property type="project" value="UniProtKB-KW"/>
</dbReference>
<reference evidence="8" key="3">
    <citation type="submission" date="2017-01" db="EMBL/GenBank/DDBJ databases">
        <authorList>
            <person name="Mah S.A."/>
            <person name="Swanson W.J."/>
            <person name="Moy G.W."/>
            <person name="Vacquier V.D."/>
        </authorList>
    </citation>
    <scope>NUCLEOTIDE SEQUENCE [LARGE SCALE GENOMIC DNA]</scope>
    <source>
        <strain evidence="8">65</strain>
    </source>
</reference>
<dbReference type="EMBL" id="MPUK01000006">
    <property type="protein sequence ID" value="ONH66810.1"/>
    <property type="molecule type" value="Genomic_DNA"/>
</dbReference>
<dbReference type="Gene3D" id="1.10.20.10">
    <property type="entry name" value="Histone, subunit A"/>
    <property type="match status" value="1"/>
</dbReference>
<evidence type="ECO:0000256" key="4">
    <source>
        <dbReference type="ARBA" id="ARBA00023269"/>
    </source>
</evidence>
<dbReference type="GO" id="GO:0003677">
    <property type="term" value="F:DNA binding"/>
    <property type="evidence" value="ECO:0007669"/>
    <property type="project" value="InterPro"/>
</dbReference>
<keyword evidence="4" id="KW-0544">Nucleosome core</keyword>
<proteinExistence type="inferred from homology"/>
<dbReference type="Proteomes" id="UP000189513">
    <property type="component" value="Unassembled WGS sequence"/>
</dbReference>
<comment type="similarity">
    <text evidence="2">Belongs to the histone H3 family.</text>
</comment>
<evidence type="ECO:0000313" key="7">
    <source>
        <dbReference type="EMBL" id="CDR38993.1"/>
    </source>
</evidence>
<dbReference type="InterPro" id="IPR000164">
    <property type="entry name" value="Histone_H3/CENP-A"/>
</dbReference>
<dbReference type="STRING" id="36022.A0A061ANA8"/>
<dbReference type="OMA" id="REICITF"/>
<dbReference type="SUPFAM" id="SSF47113">
    <property type="entry name" value="Histone-fold"/>
    <property type="match status" value="1"/>
</dbReference>
<evidence type="ECO:0000256" key="1">
    <source>
        <dbReference type="ARBA" id="ARBA00004286"/>
    </source>
</evidence>
<keyword evidence="3" id="KW-0158">Chromosome</keyword>
<dbReference type="SMART" id="SM00428">
    <property type="entry name" value="H3"/>
    <property type="match status" value="1"/>
</dbReference>
<evidence type="ECO:0000313" key="8">
    <source>
        <dbReference type="EMBL" id="ONH66810.1"/>
    </source>
</evidence>